<feature type="coiled-coil region" evidence="1">
    <location>
        <begin position="125"/>
        <end position="251"/>
    </location>
</feature>
<dbReference type="Pfam" id="PF05186">
    <property type="entry name" value="Dpy-30"/>
    <property type="match status" value="1"/>
</dbReference>
<name>A0ABD1D9J3_CULPP</name>
<reference evidence="3 4" key="1">
    <citation type="submission" date="2024-05" db="EMBL/GenBank/DDBJ databases">
        <title>Culex pipiens pipiens assembly and annotation.</title>
        <authorList>
            <person name="Alout H."/>
            <person name="Durand T."/>
        </authorList>
    </citation>
    <scope>NUCLEOTIDE SEQUENCE [LARGE SCALE GENOMIC DNA]</scope>
    <source>
        <strain evidence="3">HA-2024</strain>
        <tissue evidence="3">Whole body</tissue>
    </source>
</reference>
<sequence>MCSRLSSKLSLSISSQILQKNRQLRQFSQLLLDVDFLRFAELVEETTGDIEALAGRLSEIPTGALLSSFLKKKIDQLCTAKSRCLKQLESFQENILTRYNVLFEEMESAHSASIESLREILNMEINKSRTELVIEETELTELRQELFPSEVSLKEQREAAIDQLEIKELDLEHKIRSIDMLQTNIQGLEIQVAQLVQERLRVQEQLMMKRESLRSGIREIVRLEKLIAQIERDISDRLVAFQEQLEGLEQKRLAILADETLTEEERARLLAELDAEIAVIREKHEADQQLLKDKCEELKVLSKSVTEDLDLFKDELMKKHMDEIRELEAMMENASPSELVLLKAKIAALQQEFEENMEMLERAKARPHYLEDEFGRYYINEAGQKIYQRDSNASQYIMDENGEWVKVKDAVEIQKDEKGEFFIDSFGKKIYTKKYFEDEFGKYYIDSKGKRIYLEPSEPSEVPEPIEPVPESVSSESEECLEPASESEMRISEKLRQQRASDCKYVQDSVGLALRKGLALTILYQPEDPIEFLAKFLDKFHRDQTKEAERAQLMGRVMQIKQQMGEAISEDDVC</sequence>
<feature type="region of interest" description="Disordered" evidence="2">
    <location>
        <begin position="455"/>
        <end position="489"/>
    </location>
</feature>
<accession>A0ABD1D9J3</accession>
<evidence type="ECO:0000256" key="1">
    <source>
        <dbReference type="SAM" id="Coils"/>
    </source>
</evidence>
<dbReference type="CDD" id="cd22966">
    <property type="entry name" value="DD_DYDC-like"/>
    <property type="match status" value="1"/>
</dbReference>
<protein>
    <submittedName>
        <fullName evidence="3">Uncharacterized protein</fullName>
    </submittedName>
</protein>
<gene>
    <name evidence="3" type="ORF">pipiens_002734</name>
</gene>
<dbReference type="EMBL" id="JBEHCU010006792">
    <property type="protein sequence ID" value="KAL1396227.1"/>
    <property type="molecule type" value="Genomic_DNA"/>
</dbReference>
<evidence type="ECO:0000256" key="2">
    <source>
        <dbReference type="SAM" id="MobiDB-lite"/>
    </source>
</evidence>
<feature type="coiled-coil region" evidence="1">
    <location>
        <begin position="281"/>
        <end position="366"/>
    </location>
</feature>
<organism evidence="3 4">
    <name type="scientific">Culex pipiens pipiens</name>
    <name type="common">Northern house mosquito</name>
    <dbReference type="NCBI Taxonomy" id="38569"/>
    <lineage>
        <taxon>Eukaryota</taxon>
        <taxon>Metazoa</taxon>
        <taxon>Ecdysozoa</taxon>
        <taxon>Arthropoda</taxon>
        <taxon>Hexapoda</taxon>
        <taxon>Insecta</taxon>
        <taxon>Pterygota</taxon>
        <taxon>Neoptera</taxon>
        <taxon>Endopterygota</taxon>
        <taxon>Diptera</taxon>
        <taxon>Nematocera</taxon>
        <taxon>Culicoidea</taxon>
        <taxon>Culicidae</taxon>
        <taxon>Culicinae</taxon>
        <taxon>Culicini</taxon>
        <taxon>Culex</taxon>
        <taxon>Culex</taxon>
    </lineage>
</organism>
<evidence type="ECO:0000313" key="4">
    <source>
        <dbReference type="Proteomes" id="UP001562425"/>
    </source>
</evidence>
<keyword evidence="4" id="KW-1185">Reference proteome</keyword>
<evidence type="ECO:0000313" key="3">
    <source>
        <dbReference type="EMBL" id="KAL1396227.1"/>
    </source>
</evidence>
<dbReference type="AlphaFoldDB" id="A0ABD1D9J3"/>
<comment type="caution">
    <text evidence="3">The sequence shown here is derived from an EMBL/GenBank/DDBJ whole genome shotgun (WGS) entry which is preliminary data.</text>
</comment>
<proteinExistence type="predicted"/>
<dbReference type="Proteomes" id="UP001562425">
    <property type="component" value="Unassembled WGS sequence"/>
</dbReference>
<dbReference type="InterPro" id="IPR049630">
    <property type="entry name" value="DYDC-like_DD"/>
</dbReference>
<dbReference type="InterPro" id="IPR007858">
    <property type="entry name" value="Dpy-30_motif"/>
</dbReference>
<keyword evidence="1" id="KW-0175">Coiled coil</keyword>